<name>A0A380CXG1_SPHSI</name>
<gene>
    <name evidence="1" type="ORF">NCTC11388_04902</name>
</gene>
<sequence>MAQLKLCHFLVKYIFYCIFVLMKDTVYATLKSDFEKFMRHSMHVSGAFGFDVFGDYVTSVLNFYVGSSVLTLEEKVNAAFYLCQLYNKGLKNMMSVADMKEMSIEFANDPTLDYTVLSPIFDGY</sequence>
<reference evidence="1 2" key="1">
    <citation type="submission" date="2018-06" db="EMBL/GenBank/DDBJ databases">
        <authorList>
            <consortium name="Pathogen Informatics"/>
            <person name="Doyle S."/>
        </authorList>
    </citation>
    <scope>NUCLEOTIDE SEQUENCE [LARGE SCALE GENOMIC DNA]</scope>
    <source>
        <strain evidence="1 2">NCTC11388</strain>
    </source>
</reference>
<evidence type="ECO:0000313" key="1">
    <source>
        <dbReference type="EMBL" id="SUJ30966.1"/>
    </source>
</evidence>
<protein>
    <submittedName>
        <fullName evidence="1">Uncharacterized protein</fullName>
    </submittedName>
</protein>
<dbReference type="AlphaFoldDB" id="A0A380CXG1"/>
<organism evidence="1 2">
    <name type="scientific">Sphingobacterium spiritivorum</name>
    <name type="common">Flavobacterium spiritivorum</name>
    <dbReference type="NCBI Taxonomy" id="258"/>
    <lineage>
        <taxon>Bacteria</taxon>
        <taxon>Pseudomonadati</taxon>
        <taxon>Bacteroidota</taxon>
        <taxon>Sphingobacteriia</taxon>
        <taxon>Sphingobacteriales</taxon>
        <taxon>Sphingobacteriaceae</taxon>
        <taxon>Sphingobacterium</taxon>
    </lineage>
</organism>
<evidence type="ECO:0000313" key="2">
    <source>
        <dbReference type="Proteomes" id="UP000254893"/>
    </source>
</evidence>
<dbReference type="EMBL" id="UGYW01000002">
    <property type="protein sequence ID" value="SUJ30966.1"/>
    <property type="molecule type" value="Genomic_DNA"/>
</dbReference>
<accession>A0A380CXG1</accession>
<dbReference type="Proteomes" id="UP000254893">
    <property type="component" value="Unassembled WGS sequence"/>
</dbReference>
<proteinExistence type="predicted"/>